<evidence type="ECO:0000313" key="3">
    <source>
        <dbReference type="Proteomes" id="UP001432027"/>
    </source>
</evidence>
<keyword evidence="3" id="KW-1185">Reference proteome</keyword>
<gene>
    <name evidence="2" type="ORF">PENTCL1PPCAC_15408</name>
</gene>
<proteinExistence type="predicted"/>
<comment type="caution">
    <text evidence="2">The sequence shown here is derived from an EMBL/GenBank/DDBJ whole genome shotgun (WGS) entry which is preliminary data.</text>
</comment>
<protein>
    <recommendedName>
        <fullName evidence="4">G protein-coupled receptor</fullName>
    </recommendedName>
</protein>
<dbReference type="PANTHER" id="PTHR46561">
    <property type="entry name" value="SERPENTINE RECEPTOR, CLASS AB (CLASS A-LIKE)-RELATED"/>
    <property type="match status" value="1"/>
</dbReference>
<accession>A0AAV5TFB6</accession>
<evidence type="ECO:0008006" key="4">
    <source>
        <dbReference type="Google" id="ProtNLM"/>
    </source>
</evidence>
<name>A0AAV5TFB6_9BILA</name>
<dbReference type="AlphaFoldDB" id="A0AAV5TFB6"/>
<feature type="transmembrane region" description="Helical" evidence="1">
    <location>
        <begin position="54"/>
        <end position="76"/>
    </location>
</feature>
<feature type="non-terminal residue" evidence="2">
    <location>
        <position position="1"/>
    </location>
</feature>
<feature type="transmembrane region" description="Helical" evidence="1">
    <location>
        <begin position="92"/>
        <end position="114"/>
    </location>
</feature>
<dbReference type="PANTHER" id="PTHR46561:SF11">
    <property type="entry name" value="SERPENTINE RECEPTOR CLASS ALPHA_BETA-14"/>
    <property type="match status" value="1"/>
</dbReference>
<dbReference type="InterPro" id="IPR053286">
    <property type="entry name" value="Nematode_rcpt-like_srab"/>
</dbReference>
<dbReference type="EMBL" id="BTSX01000004">
    <property type="protein sequence ID" value="GMS93233.1"/>
    <property type="molecule type" value="Genomic_DNA"/>
</dbReference>
<evidence type="ECO:0000313" key="2">
    <source>
        <dbReference type="EMBL" id="GMS93233.1"/>
    </source>
</evidence>
<keyword evidence="1" id="KW-0812">Transmembrane</keyword>
<keyword evidence="1" id="KW-1133">Transmembrane helix</keyword>
<reference evidence="2" key="1">
    <citation type="submission" date="2023-10" db="EMBL/GenBank/DDBJ databases">
        <title>Genome assembly of Pristionchus species.</title>
        <authorList>
            <person name="Yoshida K."/>
            <person name="Sommer R.J."/>
        </authorList>
    </citation>
    <scope>NUCLEOTIDE SEQUENCE</scope>
    <source>
        <strain evidence="2">RS0144</strain>
    </source>
</reference>
<keyword evidence="1" id="KW-0472">Membrane</keyword>
<dbReference type="Proteomes" id="UP001432027">
    <property type="component" value="Unassembled WGS sequence"/>
</dbReference>
<evidence type="ECO:0000256" key="1">
    <source>
        <dbReference type="SAM" id="Phobius"/>
    </source>
</evidence>
<feature type="transmembrane region" description="Helical" evidence="1">
    <location>
        <begin position="15"/>
        <end position="33"/>
    </location>
</feature>
<sequence>TSSQCHIFRELSQNAAYHIIVAVKGLIGLAGAIRVSQQWRKYGVRFLVHENTKVLFCFYYALNIIMAVIFALLYLFELIRLRYECFLFDFRYILLTRCVGISTILAAQQVILVISFERLYSAIFPAHFERNSSKKLALFLALFAVSY</sequence>
<organism evidence="2 3">
    <name type="scientific">Pristionchus entomophagus</name>
    <dbReference type="NCBI Taxonomy" id="358040"/>
    <lineage>
        <taxon>Eukaryota</taxon>
        <taxon>Metazoa</taxon>
        <taxon>Ecdysozoa</taxon>
        <taxon>Nematoda</taxon>
        <taxon>Chromadorea</taxon>
        <taxon>Rhabditida</taxon>
        <taxon>Rhabditina</taxon>
        <taxon>Diplogasteromorpha</taxon>
        <taxon>Diplogasteroidea</taxon>
        <taxon>Neodiplogasteridae</taxon>
        <taxon>Pristionchus</taxon>
    </lineage>
</organism>